<protein>
    <submittedName>
        <fullName evidence="3">Tripartite-type tricarboxylate transporter receptor subunit TctC</fullName>
    </submittedName>
</protein>
<dbReference type="PANTHER" id="PTHR42928:SF5">
    <property type="entry name" value="BLR1237 PROTEIN"/>
    <property type="match status" value="1"/>
</dbReference>
<dbReference type="Gene3D" id="3.40.190.150">
    <property type="entry name" value="Bordetella uptake gene, domain 1"/>
    <property type="match status" value="1"/>
</dbReference>
<sequence>MTTGRRAFGRTLGSLLLAAGLSAVGAAGAAAQAPFPSKPIQLIIPFAPGGATDITSRALAKAAEATLGQPIAILNKPAGGGTVAMQEIARAQPDGYTLINFTAIQAAIAPHMREVPYDPVKDFTPVMFYGAFNTYVAVRADSAYKSLADLLDFARKNPRVLTSGISVIGASSHLGMARLAGDSNAQVTFVPFGGGAPAITALLGRHVTSAVTSGEVLPHVQSGDLRLLATLMAQRAPETPDVPTVRELGFDWDINSWLGIAGPPGMPAAVTQRLEQAFLAAMDDPGFRKSMTDMAMVTVKTDAAAARRQLEGDVKAFGEILKGLKMGRYAQN</sequence>
<evidence type="ECO:0000313" key="3">
    <source>
        <dbReference type="EMBL" id="ROP81445.1"/>
    </source>
</evidence>
<dbReference type="EMBL" id="RJKX01000018">
    <property type="protein sequence ID" value="ROP81445.1"/>
    <property type="molecule type" value="Genomic_DNA"/>
</dbReference>
<name>A0A3N1KVV7_9PROT</name>
<comment type="caution">
    <text evidence="3">The sequence shown here is derived from an EMBL/GenBank/DDBJ whole genome shotgun (WGS) entry which is preliminary data.</text>
</comment>
<dbReference type="SUPFAM" id="SSF53850">
    <property type="entry name" value="Periplasmic binding protein-like II"/>
    <property type="match status" value="1"/>
</dbReference>
<dbReference type="Proteomes" id="UP000278222">
    <property type="component" value="Unassembled WGS sequence"/>
</dbReference>
<dbReference type="Pfam" id="PF03401">
    <property type="entry name" value="TctC"/>
    <property type="match status" value="1"/>
</dbReference>
<proteinExistence type="inferred from homology"/>
<gene>
    <name evidence="3" type="ORF">EDC65_5303</name>
</gene>
<dbReference type="InterPro" id="IPR005064">
    <property type="entry name" value="BUG"/>
</dbReference>
<evidence type="ECO:0000256" key="1">
    <source>
        <dbReference type="ARBA" id="ARBA00006987"/>
    </source>
</evidence>
<evidence type="ECO:0000313" key="4">
    <source>
        <dbReference type="Proteomes" id="UP000278222"/>
    </source>
</evidence>
<keyword evidence="3" id="KW-0675">Receptor</keyword>
<accession>A0A3N1KVV7</accession>
<dbReference type="Gene3D" id="3.40.190.10">
    <property type="entry name" value="Periplasmic binding protein-like II"/>
    <property type="match status" value="1"/>
</dbReference>
<dbReference type="AlphaFoldDB" id="A0A3N1KVV7"/>
<keyword evidence="2" id="KW-0732">Signal</keyword>
<dbReference type="PROSITE" id="PS51318">
    <property type="entry name" value="TAT"/>
    <property type="match status" value="1"/>
</dbReference>
<dbReference type="RefSeq" id="WP_123695321.1">
    <property type="nucleotide sequence ID" value="NZ_AP019700.1"/>
</dbReference>
<dbReference type="InterPro" id="IPR006311">
    <property type="entry name" value="TAT_signal"/>
</dbReference>
<dbReference type="OrthoDB" id="7375033at2"/>
<dbReference type="PIRSF" id="PIRSF017082">
    <property type="entry name" value="YflP"/>
    <property type="match status" value="1"/>
</dbReference>
<organism evidence="3 4">
    <name type="scientific">Stella humosa</name>
    <dbReference type="NCBI Taxonomy" id="94"/>
    <lineage>
        <taxon>Bacteria</taxon>
        <taxon>Pseudomonadati</taxon>
        <taxon>Pseudomonadota</taxon>
        <taxon>Alphaproteobacteria</taxon>
        <taxon>Rhodospirillales</taxon>
        <taxon>Stellaceae</taxon>
        <taxon>Stella</taxon>
    </lineage>
</organism>
<dbReference type="CDD" id="cd07012">
    <property type="entry name" value="PBP2_Bug_TTT"/>
    <property type="match status" value="1"/>
</dbReference>
<keyword evidence="4" id="KW-1185">Reference proteome</keyword>
<dbReference type="PANTHER" id="PTHR42928">
    <property type="entry name" value="TRICARBOXYLATE-BINDING PROTEIN"/>
    <property type="match status" value="1"/>
</dbReference>
<feature type="chain" id="PRO_5018016778" evidence="2">
    <location>
        <begin position="30"/>
        <end position="332"/>
    </location>
</feature>
<dbReference type="InterPro" id="IPR042100">
    <property type="entry name" value="Bug_dom1"/>
</dbReference>
<comment type="similarity">
    <text evidence="1">Belongs to the UPF0065 (bug) family.</text>
</comment>
<evidence type="ECO:0000256" key="2">
    <source>
        <dbReference type="SAM" id="SignalP"/>
    </source>
</evidence>
<feature type="signal peptide" evidence="2">
    <location>
        <begin position="1"/>
        <end position="29"/>
    </location>
</feature>
<reference evidence="3 4" key="1">
    <citation type="submission" date="2018-11" db="EMBL/GenBank/DDBJ databases">
        <title>Genomic Encyclopedia of Type Strains, Phase IV (KMG-IV): sequencing the most valuable type-strain genomes for metagenomic binning, comparative biology and taxonomic classification.</title>
        <authorList>
            <person name="Goeker M."/>
        </authorList>
    </citation>
    <scope>NUCLEOTIDE SEQUENCE [LARGE SCALE GENOMIC DNA]</scope>
    <source>
        <strain evidence="3 4">DSM 5900</strain>
    </source>
</reference>